<dbReference type="PANTHER" id="PTHR46600:SF1">
    <property type="entry name" value="THAP DOMAIN-CONTAINING PROTEIN 1"/>
    <property type="match status" value="1"/>
</dbReference>
<evidence type="ECO:0000256" key="11">
    <source>
        <dbReference type="ARBA" id="ARBA00023306"/>
    </source>
</evidence>
<dbReference type="InterPro" id="IPR006612">
    <property type="entry name" value="THAP_Znf"/>
</dbReference>
<keyword evidence="7" id="KW-0175">Coiled coil</keyword>
<comment type="subcellular location">
    <subcellularLocation>
        <location evidence="1">Nucleus</location>
        <location evidence="1">Nucleoplasm</location>
    </subcellularLocation>
</comment>
<dbReference type="InterPro" id="IPR026516">
    <property type="entry name" value="THAP1/10"/>
</dbReference>
<evidence type="ECO:0000256" key="5">
    <source>
        <dbReference type="ARBA" id="ARBA00022833"/>
    </source>
</evidence>
<accession>A0ABQ8TYZ6</accession>
<keyword evidence="6" id="KW-0805">Transcription regulation</keyword>
<evidence type="ECO:0000259" key="13">
    <source>
        <dbReference type="PROSITE" id="PS50950"/>
    </source>
</evidence>
<evidence type="ECO:0000256" key="10">
    <source>
        <dbReference type="ARBA" id="ARBA00023242"/>
    </source>
</evidence>
<keyword evidence="4 12" id="KW-0863">Zinc-finger</keyword>
<keyword evidence="15" id="KW-1185">Reference proteome</keyword>
<dbReference type="Proteomes" id="UP001148838">
    <property type="component" value="Unassembled WGS sequence"/>
</dbReference>
<dbReference type="PROSITE" id="PS50950">
    <property type="entry name" value="ZF_THAP"/>
    <property type="match status" value="1"/>
</dbReference>
<dbReference type="SMART" id="SM00980">
    <property type="entry name" value="THAP"/>
    <property type="match status" value="1"/>
</dbReference>
<evidence type="ECO:0000256" key="4">
    <source>
        <dbReference type="ARBA" id="ARBA00022771"/>
    </source>
</evidence>
<keyword evidence="8 12" id="KW-0238">DNA-binding</keyword>
<evidence type="ECO:0000256" key="8">
    <source>
        <dbReference type="ARBA" id="ARBA00023125"/>
    </source>
</evidence>
<evidence type="ECO:0000256" key="1">
    <source>
        <dbReference type="ARBA" id="ARBA00004642"/>
    </source>
</evidence>
<evidence type="ECO:0000256" key="12">
    <source>
        <dbReference type="PROSITE-ProRule" id="PRU00309"/>
    </source>
</evidence>
<dbReference type="EMBL" id="JAJSOF020000001">
    <property type="protein sequence ID" value="KAJ4451959.1"/>
    <property type="molecule type" value="Genomic_DNA"/>
</dbReference>
<evidence type="ECO:0000313" key="14">
    <source>
        <dbReference type="EMBL" id="KAJ4451959.1"/>
    </source>
</evidence>
<reference evidence="14 15" key="1">
    <citation type="journal article" date="2022" name="Allergy">
        <title>Genome assembly and annotation of Periplaneta americana reveal a comprehensive cockroach allergen profile.</title>
        <authorList>
            <person name="Wang L."/>
            <person name="Xiong Q."/>
            <person name="Saelim N."/>
            <person name="Wang L."/>
            <person name="Nong W."/>
            <person name="Wan A.T."/>
            <person name="Shi M."/>
            <person name="Liu X."/>
            <person name="Cao Q."/>
            <person name="Hui J.H.L."/>
            <person name="Sookrung N."/>
            <person name="Leung T.F."/>
            <person name="Tungtrongchitr A."/>
            <person name="Tsui S.K.W."/>
        </authorList>
    </citation>
    <scope>NUCLEOTIDE SEQUENCE [LARGE SCALE GENOMIC DNA]</scope>
    <source>
        <strain evidence="14">PWHHKU_190912</strain>
    </source>
</reference>
<evidence type="ECO:0000256" key="2">
    <source>
        <dbReference type="ARBA" id="ARBA00006177"/>
    </source>
</evidence>
<evidence type="ECO:0000256" key="9">
    <source>
        <dbReference type="ARBA" id="ARBA00023163"/>
    </source>
</evidence>
<proteinExistence type="inferred from homology"/>
<comment type="caution">
    <text evidence="14">The sequence shown here is derived from an EMBL/GenBank/DDBJ whole genome shotgun (WGS) entry which is preliminary data.</text>
</comment>
<feature type="domain" description="THAP-type" evidence="13">
    <location>
        <begin position="53"/>
        <end position="142"/>
    </location>
</feature>
<dbReference type="Pfam" id="PF05485">
    <property type="entry name" value="THAP"/>
    <property type="match status" value="1"/>
</dbReference>
<protein>
    <recommendedName>
        <fullName evidence="13">THAP-type domain-containing protein</fullName>
    </recommendedName>
</protein>
<evidence type="ECO:0000313" key="15">
    <source>
        <dbReference type="Proteomes" id="UP001148838"/>
    </source>
</evidence>
<evidence type="ECO:0000256" key="7">
    <source>
        <dbReference type="ARBA" id="ARBA00023054"/>
    </source>
</evidence>
<dbReference type="PANTHER" id="PTHR46600">
    <property type="entry name" value="THAP DOMAIN-CONTAINING"/>
    <property type="match status" value="1"/>
</dbReference>
<gene>
    <name evidence="14" type="ORF">ANN_03443</name>
</gene>
<keyword evidence="3" id="KW-0479">Metal-binding</keyword>
<keyword evidence="11" id="KW-0131">Cell cycle</keyword>
<keyword evidence="5" id="KW-0862">Zinc</keyword>
<sequence length="454" mass="51463">MATTGANIHVTTVRRRLLETGRRAPGAVTVQRNGFRLSSVVSESEHALHNAVLRASNSWTTDCSNDSRHTHELIYHCFPKYVLLTKEWESKCHRQDQVNIKCARICSDHFESVTDYEDDMKNRLLGVKERKILKKSAVPSLNIPSSKAASDSNQDDRYQKRNIRKAALNHLQTLNPKKSRLEPSTGSSEYVNIAQGSEERIVVSEVHCLKCDERGKQIDLLNKKLMSDNSENIASLEKSCVLSFDEMSIDSRLNYHPGMDKVFGPHSKVQVDVLESFFSRIRGLGHFHDHPTPTDFIFRLICLLLSNKLPLPSNVIEDKDYELKPYLTADMLQSAFGIYEVNIIATENNATLNSLLSDEDDELRPMEGIEDANQEDLKSWAESEGLNNIAHKVKEKDSSLGQKTKNLGGENNTRVGILYYDGLTEPSEEWKKLYKCLKLSLKPCTETPLTKRNK</sequence>
<evidence type="ECO:0000256" key="3">
    <source>
        <dbReference type="ARBA" id="ARBA00022723"/>
    </source>
</evidence>
<organism evidence="14 15">
    <name type="scientific">Periplaneta americana</name>
    <name type="common">American cockroach</name>
    <name type="synonym">Blatta americana</name>
    <dbReference type="NCBI Taxonomy" id="6978"/>
    <lineage>
        <taxon>Eukaryota</taxon>
        <taxon>Metazoa</taxon>
        <taxon>Ecdysozoa</taxon>
        <taxon>Arthropoda</taxon>
        <taxon>Hexapoda</taxon>
        <taxon>Insecta</taxon>
        <taxon>Pterygota</taxon>
        <taxon>Neoptera</taxon>
        <taxon>Polyneoptera</taxon>
        <taxon>Dictyoptera</taxon>
        <taxon>Blattodea</taxon>
        <taxon>Blattoidea</taxon>
        <taxon>Blattidae</taxon>
        <taxon>Blattinae</taxon>
        <taxon>Periplaneta</taxon>
    </lineage>
</organism>
<evidence type="ECO:0000256" key="6">
    <source>
        <dbReference type="ARBA" id="ARBA00023015"/>
    </source>
</evidence>
<dbReference type="SUPFAM" id="SSF57716">
    <property type="entry name" value="Glucocorticoid receptor-like (DNA-binding domain)"/>
    <property type="match status" value="1"/>
</dbReference>
<comment type="similarity">
    <text evidence="2">Belongs to the THAP1 family.</text>
</comment>
<keyword evidence="10" id="KW-0539">Nucleus</keyword>
<name>A0ABQ8TYZ6_PERAM</name>
<keyword evidence="9" id="KW-0804">Transcription</keyword>